<accession>A0A212EIK2</accession>
<dbReference type="AlphaFoldDB" id="A0A212EIK2"/>
<reference evidence="1 2" key="1">
    <citation type="journal article" date="2011" name="Cell">
        <title>The monarch butterfly genome yields insights into long-distance migration.</title>
        <authorList>
            <person name="Zhan S."/>
            <person name="Merlin C."/>
            <person name="Boore J.L."/>
            <person name="Reppert S.M."/>
        </authorList>
    </citation>
    <scope>NUCLEOTIDE SEQUENCE [LARGE SCALE GENOMIC DNA]</scope>
    <source>
        <strain evidence="1">F-2</strain>
    </source>
</reference>
<evidence type="ECO:0000313" key="1">
    <source>
        <dbReference type="EMBL" id="OWR41307.1"/>
    </source>
</evidence>
<dbReference type="InParanoid" id="A0A212EIK2"/>
<proteinExistence type="predicted"/>
<dbReference type="KEGG" id="dpl:KGM_201703"/>
<evidence type="ECO:0000313" key="2">
    <source>
        <dbReference type="Proteomes" id="UP000007151"/>
    </source>
</evidence>
<gene>
    <name evidence="1" type="ORF">KGM_201703</name>
</gene>
<dbReference type="EMBL" id="AGBW02014630">
    <property type="protein sequence ID" value="OWR41307.1"/>
    <property type="molecule type" value="Genomic_DNA"/>
</dbReference>
<comment type="caution">
    <text evidence="1">The sequence shown here is derived from an EMBL/GenBank/DDBJ whole genome shotgun (WGS) entry which is preliminary data.</text>
</comment>
<dbReference type="Proteomes" id="UP000007151">
    <property type="component" value="Unassembled WGS sequence"/>
</dbReference>
<name>A0A212EIK2_DANPL</name>
<organism evidence="1 2">
    <name type="scientific">Danaus plexippus plexippus</name>
    <dbReference type="NCBI Taxonomy" id="278856"/>
    <lineage>
        <taxon>Eukaryota</taxon>
        <taxon>Metazoa</taxon>
        <taxon>Ecdysozoa</taxon>
        <taxon>Arthropoda</taxon>
        <taxon>Hexapoda</taxon>
        <taxon>Insecta</taxon>
        <taxon>Pterygota</taxon>
        <taxon>Neoptera</taxon>
        <taxon>Endopterygota</taxon>
        <taxon>Lepidoptera</taxon>
        <taxon>Glossata</taxon>
        <taxon>Ditrysia</taxon>
        <taxon>Papilionoidea</taxon>
        <taxon>Nymphalidae</taxon>
        <taxon>Danainae</taxon>
        <taxon>Danaini</taxon>
        <taxon>Danaina</taxon>
        <taxon>Danaus</taxon>
        <taxon>Danaus</taxon>
    </lineage>
</organism>
<keyword evidence="2" id="KW-1185">Reference proteome</keyword>
<sequence length="69" mass="7765">MVSKIVNEQDLFLEQEPEITYIVYKNATRQLPEKNQNSTNAPILLIMAANSVVIIKPTAQEVVNATECF</sequence>
<protein>
    <submittedName>
        <fullName evidence="1">Uncharacterized protein</fullName>
    </submittedName>
</protein>